<dbReference type="PANTHER" id="PTHR43191:SF2">
    <property type="entry name" value="RRNA METHYLTRANSFERASE 3, MITOCHONDRIAL"/>
    <property type="match status" value="1"/>
</dbReference>
<dbReference type="InterPro" id="IPR053888">
    <property type="entry name" value="MRM3-like_sub_bind"/>
</dbReference>
<keyword evidence="2 5" id="KW-0489">Methyltransferase</keyword>
<evidence type="ECO:0000313" key="6">
    <source>
        <dbReference type="Proteomes" id="UP001500339"/>
    </source>
</evidence>
<organism evidence="5 6">
    <name type="scientific">Clostridium malenominatum</name>
    <dbReference type="NCBI Taxonomy" id="1539"/>
    <lineage>
        <taxon>Bacteria</taxon>
        <taxon>Bacillati</taxon>
        <taxon>Bacillota</taxon>
        <taxon>Clostridia</taxon>
        <taxon>Eubacteriales</taxon>
        <taxon>Clostridiaceae</taxon>
        <taxon>Clostridium</taxon>
    </lineage>
</organism>
<dbReference type="InterPro" id="IPR013123">
    <property type="entry name" value="SpoU_subst-bd"/>
</dbReference>
<dbReference type="SUPFAM" id="SSF75217">
    <property type="entry name" value="alpha/beta knot"/>
    <property type="match status" value="1"/>
</dbReference>
<dbReference type="PANTHER" id="PTHR43191">
    <property type="entry name" value="RRNA METHYLTRANSFERASE 3"/>
    <property type="match status" value="1"/>
</dbReference>
<dbReference type="InterPro" id="IPR001537">
    <property type="entry name" value="SpoU_MeTrfase"/>
</dbReference>
<dbReference type="Pfam" id="PF00588">
    <property type="entry name" value="SpoU_methylase"/>
    <property type="match status" value="1"/>
</dbReference>
<evidence type="ECO:0000256" key="1">
    <source>
        <dbReference type="ARBA" id="ARBA00007228"/>
    </source>
</evidence>
<dbReference type="SUPFAM" id="SSF55315">
    <property type="entry name" value="L30e-like"/>
    <property type="match status" value="1"/>
</dbReference>
<dbReference type="EMBL" id="BAAACF010000001">
    <property type="protein sequence ID" value="GAA0718333.1"/>
    <property type="molecule type" value="Genomic_DNA"/>
</dbReference>
<protein>
    <submittedName>
        <fullName evidence="5">RNA methyltransferase</fullName>
    </submittedName>
</protein>
<dbReference type="GO" id="GO:0032259">
    <property type="term" value="P:methylation"/>
    <property type="evidence" value="ECO:0007669"/>
    <property type="project" value="UniProtKB-KW"/>
</dbReference>
<dbReference type="RefSeq" id="WP_343766203.1">
    <property type="nucleotide sequence ID" value="NZ_BAAACF010000001.1"/>
</dbReference>
<dbReference type="Gene3D" id="3.30.1330.30">
    <property type="match status" value="1"/>
</dbReference>
<evidence type="ECO:0000256" key="2">
    <source>
        <dbReference type="ARBA" id="ARBA00022603"/>
    </source>
</evidence>
<proteinExistence type="inferred from homology"/>
<keyword evidence="3" id="KW-0808">Transferase</keyword>
<comment type="caution">
    <text evidence="5">The sequence shown here is derived from an EMBL/GenBank/DDBJ whole genome shotgun (WGS) entry which is preliminary data.</text>
</comment>
<dbReference type="InterPro" id="IPR029026">
    <property type="entry name" value="tRNA_m1G_MTases_N"/>
</dbReference>
<dbReference type="InterPro" id="IPR029064">
    <property type="entry name" value="Ribosomal_eL30-like_sf"/>
</dbReference>
<dbReference type="Gene3D" id="3.40.1280.10">
    <property type="match status" value="1"/>
</dbReference>
<evidence type="ECO:0000259" key="4">
    <source>
        <dbReference type="SMART" id="SM00967"/>
    </source>
</evidence>
<evidence type="ECO:0000313" key="5">
    <source>
        <dbReference type="EMBL" id="GAA0718333.1"/>
    </source>
</evidence>
<comment type="similarity">
    <text evidence="1">Belongs to the class IV-like SAM-binding methyltransferase superfamily. RNA methyltransferase TrmH family.</text>
</comment>
<feature type="domain" description="RNA 2-O ribose methyltransferase substrate binding" evidence="4">
    <location>
        <begin position="31"/>
        <end position="106"/>
    </location>
</feature>
<dbReference type="GO" id="GO:0008168">
    <property type="term" value="F:methyltransferase activity"/>
    <property type="evidence" value="ECO:0007669"/>
    <property type="project" value="UniProtKB-KW"/>
</dbReference>
<sequence>MEFIASKDNSLFKELKRLKEKKHRVKEGKFLVEGFRFVEEALNSDFTLSHIILSESSKDKYVELELKNRVKDHTKIYVLGEALFKTLSDTENPQGILAVLENKKREIEDNFGFYVLADRVQDPGNMGTIIRTAHAAGALGVITTEGTVDIYNDKTLRSTMGSIFYIHILENKDLDFLKSLKEKGYNFLVSSLESKNNIYDLNLKNKKLVICIGNEGNGISQEVFKLGDENFKIPMPGGAESLNAAIAAAVIMFEIVRQNTI</sequence>
<keyword evidence="6" id="KW-1185">Reference proteome</keyword>
<dbReference type="Proteomes" id="UP001500339">
    <property type="component" value="Unassembled WGS sequence"/>
</dbReference>
<dbReference type="SMART" id="SM00967">
    <property type="entry name" value="SpoU_sub_bind"/>
    <property type="match status" value="1"/>
</dbReference>
<name>A0ABN1INX0_9CLOT</name>
<reference evidence="5 6" key="1">
    <citation type="journal article" date="2019" name="Int. J. Syst. Evol. Microbiol.">
        <title>The Global Catalogue of Microorganisms (GCM) 10K type strain sequencing project: providing services to taxonomists for standard genome sequencing and annotation.</title>
        <authorList>
            <consortium name="The Broad Institute Genomics Platform"/>
            <consortium name="The Broad Institute Genome Sequencing Center for Infectious Disease"/>
            <person name="Wu L."/>
            <person name="Ma J."/>
        </authorList>
    </citation>
    <scope>NUCLEOTIDE SEQUENCE [LARGE SCALE GENOMIC DNA]</scope>
    <source>
        <strain evidence="5 6">JCM 1405</strain>
    </source>
</reference>
<dbReference type="CDD" id="cd18095">
    <property type="entry name" value="SpoU-like_rRNA-MTase"/>
    <property type="match status" value="1"/>
</dbReference>
<dbReference type="InterPro" id="IPR029028">
    <property type="entry name" value="Alpha/beta_knot_MTases"/>
</dbReference>
<dbReference type="InterPro" id="IPR051259">
    <property type="entry name" value="rRNA_Methyltransferase"/>
</dbReference>
<dbReference type="Pfam" id="PF22435">
    <property type="entry name" value="MRM3-like_sub_bind"/>
    <property type="match status" value="1"/>
</dbReference>
<evidence type="ECO:0000256" key="3">
    <source>
        <dbReference type="ARBA" id="ARBA00022679"/>
    </source>
</evidence>
<accession>A0ABN1INX0</accession>
<gene>
    <name evidence="5" type="ORF">GCM10008905_05010</name>
</gene>